<feature type="compositionally biased region" description="Basic residues" evidence="1">
    <location>
        <begin position="135"/>
        <end position="144"/>
    </location>
</feature>
<feature type="compositionally biased region" description="Basic and acidic residues" evidence="1">
    <location>
        <begin position="472"/>
        <end position="484"/>
    </location>
</feature>
<dbReference type="EMBL" id="BSXW01002093">
    <property type="protein sequence ID" value="GMF40762.1"/>
    <property type="molecule type" value="Genomic_DNA"/>
</dbReference>
<feature type="compositionally biased region" description="Polar residues" evidence="1">
    <location>
        <begin position="741"/>
        <end position="757"/>
    </location>
</feature>
<gene>
    <name evidence="2" type="ORF">Plil01_001656300</name>
</gene>
<feature type="compositionally biased region" description="Basic and acidic residues" evidence="1">
    <location>
        <begin position="454"/>
        <end position="464"/>
    </location>
</feature>
<accession>A0A9W6XKX8</accession>
<feature type="compositionally biased region" description="Basic and acidic residues" evidence="1">
    <location>
        <begin position="503"/>
        <end position="525"/>
    </location>
</feature>
<feature type="compositionally biased region" description="Basic and acidic residues" evidence="1">
    <location>
        <begin position="887"/>
        <end position="898"/>
    </location>
</feature>
<feature type="compositionally biased region" description="Polar residues" evidence="1">
    <location>
        <begin position="338"/>
        <end position="347"/>
    </location>
</feature>
<sequence length="1093" mass="124039">MDASLPSYEAAMREAREYLRRRDLSSKDEIPLYFAWQRLYTAANANLSTDFLHETRAELHARQQARLAPRRGLPPPLFTSFDKVNRKSAQASAFLRSGTSSDAAIEMMARRYRREAEKLRSSRERLGEGLDTTGKRLKKGKRRQKSPEQEVEELLEVFEQSKRATENQVHDLDGAPMTTTKGDLKFTNGKNAFAEELARDPNATKAEELRKSSFSTGSLTMDPILSNVANVAAFAAQVSDWRVSPADTEPTSPQLLTEKVAAPANATELRSMPRSLERLEGSEANITFDSTLGSSGSEGGSLELENSLRTRNLSASPTNERRANDEKDNNYGEYTVPSPKNLSGQRRSNPDKALPVQSSYNGAIDPSPAHTREDRRSESGELASSSLLHHKLQQLSHAVGDMQLKIKGNEIEVTFKGALNTEDVRTSTEDSHGHDSSTMQLSATQKVFNTVEQNNRESNDKYDVEVSQTAPLERRGRNSGDFPRKQSSVRFADIADSDTNDDGEIHQELSSREAMRKNSEPEELRNASAASLPAPQQQYVHGIVQNDRDPVDIHDEESKEERNEQEEVRDYHPSIEHEIGDGNFDHFHSSICDRTDNHSVAGLMEGSHNVRTSSVVRRREELMRPDQSFHASSYQLKNTQPSVSSLVNDENAGKQTDCCEEKHQEHKETGFSEHQPRRRKHDQESLQQQSLGNVDQNSASRKRQSGTVSGESRISRSRKNSLKSDDGESEERMGDARESSDAASQSRKNYRSSNIPVNNHHRVSRKKDRDMSSRKLSLGETSATETRGRRRDYSSRQSRNQKDEIPSSELSSDEDFSDGPDTPDFKRYHRRQSNHSSVRLQTPISQANHKRNRKSSRPASAWETHSFSKRRSSSPDSSDDYSYSSYDSRDDYLSDSHRRSATGHSRSDHPRKSRPHQQRSVRCNVYEQDYHLPAEMEFPPIQISTDGRSKRGSKVRNETKRHLPRSKPSKLPEGIVWPPGMEVECIARLGLDGHHPIAPPGLEHLVTKEQWGDYWTWLHWYSSWQMWYMKNGKKSRHKSTKEKRTENRHENDDGHPDIKSEQKSRSSPCNANWWLDVGPSKHGCRSSRHERVK</sequence>
<protein>
    <submittedName>
        <fullName evidence="2">Unnamed protein product</fullName>
    </submittedName>
</protein>
<feature type="compositionally biased region" description="Polar residues" evidence="1">
    <location>
        <begin position="309"/>
        <end position="318"/>
    </location>
</feature>
<dbReference type="Proteomes" id="UP001165083">
    <property type="component" value="Unassembled WGS sequence"/>
</dbReference>
<feature type="compositionally biased region" description="Low complexity" evidence="1">
    <location>
        <begin position="292"/>
        <end position="307"/>
    </location>
</feature>
<feature type="region of interest" description="Disordered" evidence="1">
    <location>
        <begin position="1036"/>
        <end position="1093"/>
    </location>
</feature>
<feature type="region of interest" description="Disordered" evidence="1">
    <location>
        <begin position="116"/>
        <end position="150"/>
    </location>
</feature>
<dbReference type="OrthoDB" id="168506at2759"/>
<feature type="compositionally biased region" description="Low complexity" evidence="1">
    <location>
        <begin position="527"/>
        <end position="536"/>
    </location>
</feature>
<comment type="caution">
    <text evidence="2">The sequence shown here is derived from an EMBL/GenBank/DDBJ whole genome shotgun (WGS) entry which is preliminary data.</text>
</comment>
<feature type="region of interest" description="Disordered" evidence="1">
    <location>
        <begin position="942"/>
        <end position="974"/>
    </location>
</feature>
<feature type="compositionally biased region" description="Basic and acidic residues" evidence="1">
    <location>
        <begin position="319"/>
        <end position="330"/>
    </location>
</feature>
<name>A0A9W6XKX8_9STRA</name>
<feature type="region of interest" description="Disordered" evidence="1">
    <location>
        <begin position="287"/>
        <end position="385"/>
    </location>
</feature>
<feature type="compositionally biased region" description="Polar residues" evidence="1">
    <location>
        <begin position="834"/>
        <end position="847"/>
    </location>
</feature>
<feature type="compositionally biased region" description="Basic and acidic residues" evidence="1">
    <location>
        <begin position="722"/>
        <end position="740"/>
    </location>
</feature>
<feature type="compositionally biased region" description="Basic and acidic residues" evidence="1">
    <location>
        <begin position="370"/>
        <end position="379"/>
    </location>
</feature>
<evidence type="ECO:0000313" key="2">
    <source>
        <dbReference type="EMBL" id="GMF40762.1"/>
    </source>
</evidence>
<feature type="compositionally biased region" description="Basic and acidic residues" evidence="1">
    <location>
        <begin position="657"/>
        <end position="675"/>
    </location>
</feature>
<proteinExistence type="predicted"/>
<feature type="region of interest" description="Disordered" evidence="1">
    <location>
        <begin position="624"/>
        <end position="922"/>
    </location>
</feature>
<feature type="compositionally biased region" description="Polar residues" evidence="1">
    <location>
        <begin position="685"/>
        <end position="712"/>
    </location>
</feature>
<feature type="compositionally biased region" description="Polar residues" evidence="1">
    <location>
        <begin position="629"/>
        <end position="648"/>
    </location>
</feature>
<dbReference type="AlphaFoldDB" id="A0A9W6XKX8"/>
<feature type="compositionally biased region" description="Basic and acidic residues" evidence="1">
    <location>
        <begin position="116"/>
        <end position="128"/>
    </location>
</feature>
<feature type="region of interest" description="Disordered" evidence="1">
    <location>
        <begin position="453"/>
        <end position="536"/>
    </location>
</feature>
<organism evidence="2 3">
    <name type="scientific">Phytophthora lilii</name>
    <dbReference type="NCBI Taxonomy" id="2077276"/>
    <lineage>
        <taxon>Eukaryota</taxon>
        <taxon>Sar</taxon>
        <taxon>Stramenopiles</taxon>
        <taxon>Oomycota</taxon>
        <taxon>Peronosporomycetes</taxon>
        <taxon>Peronosporales</taxon>
        <taxon>Peronosporaceae</taxon>
        <taxon>Phytophthora</taxon>
    </lineage>
</organism>
<feature type="compositionally biased region" description="Basic and acidic residues" evidence="1">
    <location>
        <begin position="1042"/>
        <end position="1064"/>
    </location>
</feature>
<evidence type="ECO:0000256" key="1">
    <source>
        <dbReference type="SAM" id="MobiDB-lite"/>
    </source>
</evidence>
<feature type="compositionally biased region" description="Low complexity" evidence="1">
    <location>
        <begin position="874"/>
        <end position="886"/>
    </location>
</feature>
<reference evidence="2" key="1">
    <citation type="submission" date="2023-04" db="EMBL/GenBank/DDBJ databases">
        <title>Phytophthora lilii NBRC 32176.</title>
        <authorList>
            <person name="Ichikawa N."/>
            <person name="Sato H."/>
            <person name="Tonouchi N."/>
        </authorList>
    </citation>
    <scope>NUCLEOTIDE SEQUENCE</scope>
    <source>
        <strain evidence="2">NBRC 32176</strain>
    </source>
</reference>
<evidence type="ECO:0000313" key="3">
    <source>
        <dbReference type="Proteomes" id="UP001165083"/>
    </source>
</evidence>
<keyword evidence="3" id="KW-1185">Reference proteome</keyword>